<dbReference type="PANTHER" id="PTHR47991">
    <property type="entry name" value="OXOGLUTARATE/IRON-DEPENDENT DIOXYGENASE"/>
    <property type="match status" value="1"/>
</dbReference>
<dbReference type="InterPro" id="IPR044861">
    <property type="entry name" value="IPNS-like_FE2OG_OXY"/>
</dbReference>
<organism evidence="7 8">
    <name type="scientific">Oldenlandia corymbosa var. corymbosa</name>
    <dbReference type="NCBI Taxonomy" id="529605"/>
    <lineage>
        <taxon>Eukaryota</taxon>
        <taxon>Viridiplantae</taxon>
        <taxon>Streptophyta</taxon>
        <taxon>Embryophyta</taxon>
        <taxon>Tracheophyta</taxon>
        <taxon>Spermatophyta</taxon>
        <taxon>Magnoliopsida</taxon>
        <taxon>eudicotyledons</taxon>
        <taxon>Gunneridae</taxon>
        <taxon>Pentapetalae</taxon>
        <taxon>asterids</taxon>
        <taxon>lamiids</taxon>
        <taxon>Gentianales</taxon>
        <taxon>Rubiaceae</taxon>
        <taxon>Rubioideae</taxon>
        <taxon>Spermacoceae</taxon>
        <taxon>Hedyotis-Oldenlandia complex</taxon>
        <taxon>Oldenlandia</taxon>
    </lineage>
</organism>
<dbReference type="GO" id="GO:0016706">
    <property type="term" value="F:2-oxoglutarate-dependent dioxygenase activity"/>
    <property type="evidence" value="ECO:0007669"/>
    <property type="project" value="UniProtKB-ARBA"/>
</dbReference>
<name>A0AAV1CL91_OLDCO</name>
<dbReference type="GO" id="GO:0002238">
    <property type="term" value="P:response to molecule of fungal origin"/>
    <property type="evidence" value="ECO:0007669"/>
    <property type="project" value="UniProtKB-ARBA"/>
</dbReference>
<evidence type="ECO:0000259" key="6">
    <source>
        <dbReference type="PROSITE" id="PS51471"/>
    </source>
</evidence>
<dbReference type="Pfam" id="PF03171">
    <property type="entry name" value="2OG-FeII_Oxy"/>
    <property type="match status" value="1"/>
</dbReference>
<accession>A0AAV1CL91</accession>
<dbReference type="Pfam" id="PF14226">
    <property type="entry name" value="DIOX_N"/>
    <property type="match status" value="1"/>
</dbReference>
<dbReference type="InterPro" id="IPR027443">
    <property type="entry name" value="IPNS-like_sf"/>
</dbReference>
<sequence length="360" mass="40252">MDSAAVIHGINHIGNSLPVENVQELASKKLTALPPRYIQSEIKTDGEVCVKDSLQIPAIDMSKLVAGTGSDEHQTEMLKLHQACKDWGFFQLTNHGATTAVENMKTATKEFFQLPLEEKMVYAQLPGGLEGYGQSFVVSEDQKLDWCDMFYVCPIPVSTRNMKFWPKNPASFRSSLEEFSHEMQKTCISLMEFTATNLGVKFKEFASMYVECTQAIRMNYYPPCAQPEKAMGITPHSDGTLFTLLVQVNEVEGLQVRKDGKWVPIKPLPGDIIVNVGDSMEIITNGEYKSIEHRAVVNSEKERLSIAAFHNPSVEAKIGPLSDLVKENGAKYKTVKFEDYIKQFLGRKPDGKSMVDTVKI</sequence>
<dbReference type="InterPro" id="IPR005123">
    <property type="entry name" value="Oxoglu/Fe-dep_dioxygenase_dom"/>
</dbReference>
<dbReference type="Proteomes" id="UP001161247">
    <property type="component" value="Chromosome 2"/>
</dbReference>
<dbReference type="GO" id="GO:0046872">
    <property type="term" value="F:metal ion binding"/>
    <property type="evidence" value="ECO:0007669"/>
    <property type="project" value="UniProtKB-KW"/>
</dbReference>
<keyword evidence="8" id="KW-1185">Reference proteome</keyword>
<keyword evidence="2 5" id="KW-0479">Metal-binding</keyword>
<evidence type="ECO:0000256" key="4">
    <source>
        <dbReference type="ARBA" id="ARBA00023004"/>
    </source>
</evidence>
<dbReference type="GO" id="GO:0009805">
    <property type="term" value="P:coumarin biosynthetic process"/>
    <property type="evidence" value="ECO:0007669"/>
    <property type="project" value="UniProtKB-ARBA"/>
</dbReference>
<dbReference type="FunFam" id="2.60.120.330:FF:000001">
    <property type="entry name" value="Protein SRG1"/>
    <property type="match status" value="1"/>
</dbReference>
<keyword evidence="3 5" id="KW-0560">Oxidoreductase</keyword>
<dbReference type="PROSITE" id="PS51471">
    <property type="entry name" value="FE2OG_OXY"/>
    <property type="match status" value="1"/>
</dbReference>
<dbReference type="InterPro" id="IPR026992">
    <property type="entry name" value="DIOX_N"/>
</dbReference>
<dbReference type="AlphaFoldDB" id="A0AAV1CL91"/>
<proteinExistence type="inferred from homology"/>
<evidence type="ECO:0000256" key="1">
    <source>
        <dbReference type="ARBA" id="ARBA00008056"/>
    </source>
</evidence>
<dbReference type="EMBL" id="OX459119">
    <property type="protein sequence ID" value="CAI9095443.1"/>
    <property type="molecule type" value="Genomic_DNA"/>
</dbReference>
<evidence type="ECO:0000313" key="7">
    <source>
        <dbReference type="EMBL" id="CAI9095443.1"/>
    </source>
</evidence>
<dbReference type="SUPFAM" id="SSF51197">
    <property type="entry name" value="Clavaminate synthase-like"/>
    <property type="match status" value="1"/>
</dbReference>
<evidence type="ECO:0000256" key="5">
    <source>
        <dbReference type="RuleBase" id="RU003682"/>
    </source>
</evidence>
<gene>
    <name evidence="7" type="ORF">OLC1_LOCUS6418</name>
</gene>
<protein>
    <submittedName>
        <fullName evidence="7">OLC1v1031398C2</fullName>
    </submittedName>
</protein>
<dbReference type="InterPro" id="IPR050295">
    <property type="entry name" value="Plant_2OG-oxidoreductases"/>
</dbReference>
<comment type="similarity">
    <text evidence="1 5">Belongs to the iron/ascorbate-dependent oxidoreductase family.</text>
</comment>
<keyword evidence="4 5" id="KW-0408">Iron</keyword>
<evidence type="ECO:0000256" key="3">
    <source>
        <dbReference type="ARBA" id="ARBA00023002"/>
    </source>
</evidence>
<reference evidence="7" key="1">
    <citation type="submission" date="2023-03" db="EMBL/GenBank/DDBJ databases">
        <authorList>
            <person name="Julca I."/>
        </authorList>
    </citation>
    <scope>NUCLEOTIDE SEQUENCE</scope>
</reference>
<dbReference type="Gene3D" id="2.60.120.330">
    <property type="entry name" value="B-lactam Antibiotic, Isopenicillin N Synthase, Chain"/>
    <property type="match status" value="1"/>
</dbReference>
<evidence type="ECO:0000256" key="2">
    <source>
        <dbReference type="ARBA" id="ARBA00022723"/>
    </source>
</evidence>
<feature type="domain" description="Fe2OG dioxygenase" evidence="6">
    <location>
        <begin position="212"/>
        <end position="312"/>
    </location>
</feature>
<evidence type="ECO:0000313" key="8">
    <source>
        <dbReference type="Proteomes" id="UP001161247"/>
    </source>
</evidence>